<dbReference type="GeneID" id="30062031"/>
<dbReference type="EMBL" id="CM000579">
    <property type="protein sequence ID" value="EWG41949.1"/>
    <property type="molecule type" value="Genomic_DNA"/>
</dbReference>
<proteinExistence type="predicted"/>
<accession>W7M363</accession>
<gene>
    <name evidence="1" type="ORF">FVEG_03928</name>
</gene>
<dbReference type="AlphaFoldDB" id="W7M363"/>
<keyword evidence="2" id="KW-1185">Reference proteome</keyword>
<name>W7M363_GIBM7</name>
<dbReference type="EMBL" id="DS022245">
    <property type="protein sequence ID" value="EWG41949.1"/>
    <property type="molecule type" value="Genomic_DNA"/>
</dbReference>
<dbReference type="KEGG" id="fvr:FVEG_03928"/>
<dbReference type="VEuPathDB" id="FungiDB:FVEG_03928"/>
<dbReference type="RefSeq" id="XP_018748140.1">
    <property type="nucleotide sequence ID" value="XM_018891596.1"/>
</dbReference>
<organism evidence="1 2">
    <name type="scientific">Gibberella moniliformis (strain M3125 / FGSC 7600)</name>
    <name type="common">Maize ear and stalk rot fungus</name>
    <name type="synonym">Fusarium verticillioides</name>
    <dbReference type="NCBI Taxonomy" id="334819"/>
    <lineage>
        <taxon>Eukaryota</taxon>
        <taxon>Fungi</taxon>
        <taxon>Dikarya</taxon>
        <taxon>Ascomycota</taxon>
        <taxon>Pezizomycotina</taxon>
        <taxon>Sordariomycetes</taxon>
        <taxon>Hypocreomycetidae</taxon>
        <taxon>Hypocreales</taxon>
        <taxon>Nectriaceae</taxon>
        <taxon>Fusarium</taxon>
        <taxon>Fusarium fujikuroi species complex</taxon>
    </lineage>
</organism>
<evidence type="ECO:0000313" key="1">
    <source>
        <dbReference type="EMBL" id="EWG41949.1"/>
    </source>
</evidence>
<dbReference type="Proteomes" id="UP000009096">
    <property type="component" value="Chromosome 2"/>
</dbReference>
<protein>
    <submittedName>
        <fullName evidence="1">Uncharacterized protein</fullName>
    </submittedName>
</protein>
<sequence>MWMQLSSITQNSGLMIASVSVFNDPHKLFTDHRIAGLDSCPKSPSPMCSRSVITSGSVSPWTLMHVDDPGLLTAQPDLSNAARSDSSLGPVQCDTHSGGKSLALTAYSLLLS</sequence>
<reference evidence="1 2" key="1">
    <citation type="journal article" date="2010" name="Nature">
        <title>Comparative genomics reveals mobile pathogenicity chromosomes in Fusarium.</title>
        <authorList>
            <person name="Ma L.J."/>
            <person name="van der Does H.C."/>
            <person name="Borkovich K.A."/>
            <person name="Coleman J.J."/>
            <person name="Daboussi M.J."/>
            <person name="Di Pietro A."/>
            <person name="Dufresne M."/>
            <person name="Freitag M."/>
            <person name="Grabherr M."/>
            <person name="Henrissat B."/>
            <person name="Houterman P.M."/>
            <person name="Kang S."/>
            <person name="Shim W.B."/>
            <person name="Woloshuk C."/>
            <person name="Xie X."/>
            <person name="Xu J.R."/>
            <person name="Antoniw J."/>
            <person name="Baker S.E."/>
            <person name="Bluhm B.H."/>
            <person name="Breakspear A."/>
            <person name="Brown D.W."/>
            <person name="Butchko R.A."/>
            <person name="Chapman S."/>
            <person name="Coulson R."/>
            <person name="Coutinho P.M."/>
            <person name="Danchin E.G."/>
            <person name="Diener A."/>
            <person name="Gale L.R."/>
            <person name="Gardiner D.M."/>
            <person name="Goff S."/>
            <person name="Hammond-Kosack K.E."/>
            <person name="Hilburn K."/>
            <person name="Hua-Van A."/>
            <person name="Jonkers W."/>
            <person name="Kazan K."/>
            <person name="Kodira C.D."/>
            <person name="Koehrsen M."/>
            <person name="Kumar L."/>
            <person name="Lee Y.H."/>
            <person name="Li L."/>
            <person name="Manners J.M."/>
            <person name="Miranda-Saavedra D."/>
            <person name="Mukherjee M."/>
            <person name="Park G."/>
            <person name="Park J."/>
            <person name="Park S.Y."/>
            <person name="Proctor R.H."/>
            <person name="Regev A."/>
            <person name="Ruiz-Roldan M.C."/>
            <person name="Sain D."/>
            <person name="Sakthikumar S."/>
            <person name="Sykes S."/>
            <person name="Schwartz D.C."/>
            <person name="Turgeon B.G."/>
            <person name="Wapinski I."/>
            <person name="Yoder O."/>
            <person name="Young S."/>
            <person name="Zeng Q."/>
            <person name="Zhou S."/>
            <person name="Galagan J."/>
            <person name="Cuomo C.A."/>
            <person name="Kistler H.C."/>
            <person name="Rep M."/>
        </authorList>
    </citation>
    <scope>NUCLEOTIDE SEQUENCE [LARGE SCALE GENOMIC DNA]</scope>
    <source>
        <strain evidence="2">M3125 / FGSC 7600</strain>
    </source>
</reference>
<dbReference type="HOGENOM" id="CLU_2146079_0_0_1"/>
<evidence type="ECO:0000313" key="2">
    <source>
        <dbReference type="Proteomes" id="UP000009096"/>
    </source>
</evidence>